<dbReference type="PANTHER" id="PTHR33332">
    <property type="entry name" value="REVERSE TRANSCRIPTASE DOMAIN-CONTAINING PROTEIN"/>
    <property type="match status" value="1"/>
</dbReference>
<dbReference type="Pfam" id="PF00078">
    <property type="entry name" value="RVT_1"/>
    <property type="match status" value="1"/>
</dbReference>
<reference evidence="2" key="1">
    <citation type="journal article" date="2012" name="Nat. Genet.">
        <title>Whole-genome sequence of Schistosoma haematobium.</title>
        <authorList>
            <person name="Young N.D."/>
            <person name="Jex A.R."/>
            <person name="Li B."/>
            <person name="Liu S."/>
            <person name="Yang L."/>
            <person name="Xiong Z."/>
            <person name="Li Y."/>
            <person name="Cantacessi C."/>
            <person name="Hall R.S."/>
            <person name="Xu X."/>
            <person name="Chen F."/>
            <person name="Wu X."/>
            <person name="Zerlotini A."/>
            <person name="Oliveira G."/>
            <person name="Hofmann A."/>
            <person name="Zhang G."/>
            <person name="Fang X."/>
            <person name="Kang Y."/>
            <person name="Campbell B.E."/>
            <person name="Loukas A."/>
            <person name="Ranganathan S."/>
            <person name="Rollinson D."/>
            <person name="Rinaldi G."/>
            <person name="Brindley P.J."/>
            <person name="Yang H."/>
            <person name="Wang J."/>
            <person name="Wang J."/>
            <person name="Gasser R.B."/>
        </authorList>
    </citation>
    <scope>NUCLEOTIDE SEQUENCE</scope>
</reference>
<dbReference type="AlphaFoldDB" id="A0A6A5D6S9"/>
<comment type="similarity">
    <text evidence="1">Belongs to the eIF-3 subunit H family.</text>
</comment>
<dbReference type="HAMAP" id="MF_03007">
    <property type="entry name" value="eIF3h"/>
    <property type="match status" value="1"/>
</dbReference>
<gene>
    <name evidence="2" type="primary">EIF3H_1</name>
    <name evidence="2" type="ORF">MS3_00001721</name>
</gene>
<sequence length="850" mass="95932">MSSFLNLHKWPSSASIYCFPLTMLNFGENFATEMIRNIFTKAIRDDRLQCQTKPLEKFVSNPKSLFRYAASLRQAKTGVSQMLGLNGPTSNDGDAANLLAEQYSRTIRPTHINYTEDGFICNCTGLSVVNLSADLVFQRLQHLRKDISPDLDMVHSAILREAASILATPLNVMFSHSLSRGKLRENWKLAHITPSLICDGINDYLLSLHFSSPQQHDFRKGYSCITNVMTAVDRWTSILDREAKVDIIYLDFSKAFDRVNHICLINKLIRLGIGPPLIDWLTLYLKNRPFKVRVNFTLSQSPPRLNTRTSYLLVYANDLPQQVASNLLLFADDVKLWREIRNQDDTQALQEDLTRLQIWADNNGLTFNTSKCKVVYLRHVADYRYNLGTSSLVVSQVEKDLGVLVPYDLKSYANCDKKRLLSKPCTEYRRLRGDLLMAYSTLNISGHPLKHLLKLSPNTNLRGNTQKLGTELYLQSVTTERLFCLERYALVSSLSVLWNMDFQSKISKPIDRVQVEGKVFLKMIKHYEEESVSSQNFVNGVLLGLAQGSQLEITNCFPLPKTQEDDPNANEALVTYEANMIRNLRQLQTDYLNVGFYQAGPGGVSINRANIENIYQRQINLPESVLLTYDPTRTSRGQIGLKAYRLSDDVLAARSEAEDRFRLMGHKGPEVPWECEAASSVGRSSFTRVLEEIPVVIHNSHLVNILLTEIVDNQELSRSELSTNSSMLDLAPPLPKDHPGRYSTLNLSMASSLEQQLRSLLAGLETVHDYQYSYQRSLSKSQTTVAGKTATETRNRELAPIRLDTALVSAQLDFYCNSLAQMAGQTIGKLMLTQAVQKTNSSGAPKSQKI</sequence>
<dbReference type="GO" id="GO:0033290">
    <property type="term" value="C:eukaryotic 48S preinitiation complex"/>
    <property type="evidence" value="ECO:0007669"/>
    <property type="project" value="UniProtKB-UniRule"/>
</dbReference>
<protein>
    <recommendedName>
        <fullName evidence="1">Eukaryotic translation initiation factor 3 subunit H</fullName>
        <shortName evidence="1">eIF3h</shortName>
    </recommendedName>
</protein>
<dbReference type="InterPro" id="IPR027524">
    <property type="entry name" value="eIF3h"/>
</dbReference>
<dbReference type="GO" id="GO:0005852">
    <property type="term" value="C:eukaryotic translation initiation factor 3 complex"/>
    <property type="evidence" value="ECO:0007669"/>
    <property type="project" value="UniProtKB-UniRule"/>
</dbReference>
<proteinExistence type="inferred from homology"/>
<dbReference type="GO" id="GO:0001732">
    <property type="term" value="P:formation of cytoplasmic translation initiation complex"/>
    <property type="evidence" value="ECO:0007669"/>
    <property type="project" value="UniProtKB-UniRule"/>
</dbReference>
<dbReference type="InterPro" id="IPR043502">
    <property type="entry name" value="DNA/RNA_pol_sf"/>
</dbReference>
<dbReference type="RefSeq" id="XP_012796997.2">
    <property type="nucleotide sequence ID" value="XM_012941543.3"/>
</dbReference>
<organism evidence="2 3">
    <name type="scientific">Schistosoma haematobium</name>
    <name type="common">Blood fluke</name>
    <dbReference type="NCBI Taxonomy" id="6185"/>
    <lineage>
        <taxon>Eukaryota</taxon>
        <taxon>Metazoa</taxon>
        <taxon>Spiralia</taxon>
        <taxon>Lophotrochozoa</taxon>
        <taxon>Platyhelminthes</taxon>
        <taxon>Trematoda</taxon>
        <taxon>Digenea</taxon>
        <taxon>Strigeidida</taxon>
        <taxon>Schistosomatoidea</taxon>
        <taxon>Schistosomatidae</taxon>
        <taxon>Schistosoma</taxon>
    </lineage>
</organism>
<dbReference type="GO" id="GO:0008237">
    <property type="term" value="F:metallopeptidase activity"/>
    <property type="evidence" value="ECO:0007669"/>
    <property type="project" value="InterPro"/>
</dbReference>
<reference evidence="2" key="3">
    <citation type="submission" date="2021-06" db="EMBL/GenBank/DDBJ databases">
        <title>Chromosome-level genome assembly for S. haematobium.</title>
        <authorList>
            <person name="Stroehlein A.J."/>
        </authorList>
    </citation>
    <scope>NUCLEOTIDE SEQUENCE</scope>
</reference>
<dbReference type="SMART" id="SM00232">
    <property type="entry name" value="JAB_MPN"/>
    <property type="match status" value="1"/>
</dbReference>
<dbReference type="CDD" id="cd01650">
    <property type="entry name" value="RT_nLTR_like"/>
    <property type="match status" value="1"/>
</dbReference>
<comment type="subcellular location">
    <subcellularLocation>
        <location evidence="1">Cytoplasm</location>
    </subcellularLocation>
</comment>
<comment type="function">
    <text evidence="1">Component of the eukaryotic translation initiation factor 3 (eIF-3) complex, which is involved in protein synthesis of a specialized repertoire of mRNAs and, together with other initiation factors, stimulates binding of mRNA and methionyl-tRNAi to the 40S ribosome. The eIF-3 complex specifically targets and initiates translation of a subset of mRNAs involved in cell proliferation.</text>
</comment>
<evidence type="ECO:0000256" key="1">
    <source>
        <dbReference type="HAMAP-Rule" id="MF_03007"/>
    </source>
</evidence>
<dbReference type="GeneID" id="24593005"/>
<comment type="caution">
    <text evidence="2">The sequence shown here is derived from an EMBL/GenBank/DDBJ whole genome shotgun (WGS) entry which is preliminary data.</text>
</comment>
<keyword evidence="3" id="KW-1185">Reference proteome</keyword>
<evidence type="ECO:0000313" key="3">
    <source>
        <dbReference type="Proteomes" id="UP000471633"/>
    </source>
</evidence>
<dbReference type="CDD" id="cd08065">
    <property type="entry name" value="MPN_eIF3h"/>
    <property type="match status" value="1"/>
</dbReference>
<dbReference type="InterPro" id="IPR045810">
    <property type="entry name" value="eIF3h_C"/>
</dbReference>
<keyword evidence="1" id="KW-0648">Protein biosynthesis</keyword>
<dbReference type="Pfam" id="PF01398">
    <property type="entry name" value="JAB"/>
    <property type="match status" value="1"/>
</dbReference>
<dbReference type="Proteomes" id="UP000471633">
    <property type="component" value="Unassembled WGS sequence"/>
</dbReference>
<dbReference type="KEGG" id="shx:MS3_00001721"/>
<dbReference type="PROSITE" id="PS50249">
    <property type="entry name" value="MPN"/>
    <property type="match status" value="1"/>
</dbReference>
<dbReference type="InterPro" id="IPR000477">
    <property type="entry name" value="RT_dom"/>
</dbReference>
<name>A0A6A5D6S9_SCHHA</name>
<keyword evidence="1" id="KW-0963">Cytoplasm</keyword>
<dbReference type="Pfam" id="PF19445">
    <property type="entry name" value="eIF3h_C"/>
    <property type="match status" value="1"/>
</dbReference>
<keyword evidence="1 2" id="KW-0396">Initiation factor</keyword>
<reference evidence="2" key="2">
    <citation type="journal article" date="2019" name="Gigascience">
        <title>High-quality Schistosoma haematobium genome achieved by single-molecule and long-range sequencing.</title>
        <authorList>
            <person name="Stroehlein A.J."/>
            <person name="Korhonen P.K."/>
            <person name="Chong T.M."/>
            <person name="Lim Y.L."/>
            <person name="Chan K.G."/>
            <person name="Webster B."/>
            <person name="Rollinson D."/>
            <person name="Brindley P.J."/>
            <person name="Gasser R.B."/>
            <person name="Young N.D."/>
        </authorList>
    </citation>
    <scope>NUCLEOTIDE SEQUENCE</scope>
</reference>
<dbReference type="GO" id="GO:0003743">
    <property type="term" value="F:translation initiation factor activity"/>
    <property type="evidence" value="ECO:0007669"/>
    <property type="project" value="UniProtKB-UniRule"/>
</dbReference>
<dbReference type="GO" id="GO:0016282">
    <property type="term" value="C:eukaryotic 43S preinitiation complex"/>
    <property type="evidence" value="ECO:0007669"/>
    <property type="project" value="UniProtKB-UniRule"/>
</dbReference>
<evidence type="ECO:0000313" key="2">
    <source>
        <dbReference type="EMBL" id="KAH9595805.1"/>
    </source>
</evidence>
<comment type="subunit">
    <text evidence="1">Component of the eukaryotic translation initiation factor 3 (eIF-3) complex.</text>
</comment>
<reference evidence="2" key="4">
    <citation type="journal article" date="2022" name="PLoS Pathog.">
        <title>Chromosome-level genome of Schistosoma haematobium underpins genome-wide explorations of molecular variation.</title>
        <authorList>
            <person name="Stroehlein A.J."/>
            <person name="Korhonen P.K."/>
            <person name="Lee V.V."/>
            <person name="Ralph S.A."/>
            <person name="Mentink-Kane M."/>
            <person name="You H."/>
            <person name="McManus D.P."/>
            <person name="Tchuente L.T."/>
            <person name="Stothard J.R."/>
            <person name="Kaur P."/>
            <person name="Dudchenko O."/>
            <person name="Aiden E.L."/>
            <person name="Yang B."/>
            <person name="Yang H."/>
            <person name="Emery A.M."/>
            <person name="Webster B.L."/>
            <person name="Brindley P.J."/>
            <person name="Rollinson D."/>
            <person name="Chang B.C.H."/>
            <person name="Gasser R.B."/>
            <person name="Young N.D."/>
        </authorList>
    </citation>
    <scope>NUCLEOTIDE SEQUENCE</scope>
</reference>
<dbReference type="CTD" id="24593005"/>
<dbReference type="EMBL" id="AMPZ03000001">
    <property type="protein sequence ID" value="KAH9595805.1"/>
    <property type="molecule type" value="Genomic_DNA"/>
</dbReference>
<dbReference type="InterPro" id="IPR000555">
    <property type="entry name" value="JAMM/MPN+_dom"/>
</dbReference>
<accession>A0A6A5D6S9</accession>
<dbReference type="Gene3D" id="3.40.140.10">
    <property type="entry name" value="Cytidine Deaminase, domain 2"/>
    <property type="match status" value="1"/>
</dbReference>
<dbReference type="InterPro" id="IPR037518">
    <property type="entry name" value="MPN"/>
</dbReference>
<dbReference type="SUPFAM" id="SSF56672">
    <property type="entry name" value="DNA/RNA polymerases"/>
    <property type="match status" value="1"/>
</dbReference>